<sequence length="189" mass="20590">MIHWLGLTSCEHGLIGDGANIRGISGGEKRRVSIAVELLANPRVLFLDEPTSGLDTVSAIHVMEAIVALGKNSPLRQYAPHYFAFQPIVIFSIHQPSMEIYNMFDKVLLLSKGVGVYCGAAMAAASLLQRRVSAAINDTALSRLPSMAAYPNQAEYLMKLEEVLSDEVRMKLLRDTTLTVISSSAQVTD</sequence>
<dbReference type="AlphaFoldDB" id="A0A0A9XMG7"/>
<evidence type="ECO:0000256" key="2">
    <source>
        <dbReference type="ARBA" id="ARBA00005814"/>
    </source>
</evidence>
<keyword evidence="5" id="KW-1133">Transmembrane helix</keyword>
<evidence type="ECO:0000256" key="4">
    <source>
        <dbReference type="ARBA" id="ARBA00022692"/>
    </source>
</evidence>
<keyword evidence="3" id="KW-0813">Transport</keyword>
<keyword evidence="4" id="KW-0812">Transmembrane</keyword>
<evidence type="ECO:0000313" key="9">
    <source>
        <dbReference type="EMBL" id="JAP97644.1"/>
    </source>
</evidence>
<dbReference type="InterPro" id="IPR003439">
    <property type="entry name" value="ABC_transporter-like_ATP-bd"/>
</dbReference>
<evidence type="ECO:0000259" key="7">
    <source>
        <dbReference type="Pfam" id="PF00005"/>
    </source>
</evidence>
<evidence type="ECO:0000256" key="5">
    <source>
        <dbReference type="ARBA" id="ARBA00022989"/>
    </source>
</evidence>
<dbReference type="Gene3D" id="3.40.50.300">
    <property type="entry name" value="P-loop containing nucleotide triphosphate hydrolases"/>
    <property type="match status" value="1"/>
</dbReference>
<evidence type="ECO:0000313" key="8">
    <source>
        <dbReference type="EMBL" id="JAG18310.1"/>
    </source>
</evidence>
<protein>
    <submittedName>
        <fullName evidence="8">ABC transporter G family member 11</fullName>
    </submittedName>
</protein>
<dbReference type="InterPro" id="IPR050352">
    <property type="entry name" value="ABCG_transporters"/>
</dbReference>
<evidence type="ECO:0000256" key="3">
    <source>
        <dbReference type="ARBA" id="ARBA00022448"/>
    </source>
</evidence>
<reference evidence="9" key="3">
    <citation type="journal article" date="2016" name="Gigascience">
        <title>De novo construction of an expanded transcriptome assembly for the western tarnished plant bug, Lygus hesperus.</title>
        <authorList>
            <person name="Tassone E.E."/>
            <person name="Geib S.M."/>
            <person name="Hall B."/>
            <person name="Fabrick J.A."/>
            <person name="Brent C.S."/>
            <person name="Hull J.J."/>
        </authorList>
    </citation>
    <scope>NUCLEOTIDE SEQUENCE</scope>
</reference>
<dbReference type="SUPFAM" id="SSF52540">
    <property type="entry name" value="P-loop containing nucleoside triphosphate hydrolases"/>
    <property type="match status" value="1"/>
</dbReference>
<feature type="domain" description="ABC transporter" evidence="7">
    <location>
        <begin position="2"/>
        <end position="52"/>
    </location>
</feature>
<dbReference type="PANTHER" id="PTHR48041">
    <property type="entry name" value="ABC TRANSPORTER G FAMILY MEMBER 28"/>
    <property type="match status" value="1"/>
</dbReference>
<proteinExistence type="inferred from homology"/>
<accession>A0A0A9XMG7</accession>
<evidence type="ECO:0000256" key="6">
    <source>
        <dbReference type="ARBA" id="ARBA00023136"/>
    </source>
</evidence>
<comment type="subcellular location">
    <subcellularLocation>
        <location evidence="1">Membrane</location>
        <topology evidence="1">Multi-pass membrane protein</topology>
    </subcellularLocation>
</comment>
<dbReference type="GO" id="GO:0005524">
    <property type="term" value="F:ATP binding"/>
    <property type="evidence" value="ECO:0007669"/>
    <property type="project" value="InterPro"/>
</dbReference>
<keyword evidence="6" id="KW-0472">Membrane</keyword>
<evidence type="ECO:0000256" key="1">
    <source>
        <dbReference type="ARBA" id="ARBA00004141"/>
    </source>
</evidence>
<dbReference type="Pfam" id="PF00005">
    <property type="entry name" value="ABC_tran"/>
    <property type="match status" value="1"/>
</dbReference>
<reference evidence="8" key="2">
    <citation type="submission" date="2014-07" db="EMBL/GenBank/DDBJ databases">
        <authorList>
            <person name="Hull J."/>
        </authorList>
    </citation>
    <scope>NUCLEOTIDE SEQUENCE</scope>
</reference>
<comment type="similarity">
    <text evidence="2">Belongs to the ABC transporter superfamily. ABCG family. Eye pigment precursor importer (TC 3.A.1.204) subfamily.</text>
</comment>
<reference evidence="8" key="1">
    <citation type="journal article" date="2014" name="PLoS ONE">
        <title>Transcriptome-Based Identification of ABC Transporters in the Western Tarnished Plant Bug Lygus hesperus.</title>
        <authorList>
            <person name="Hull J.J."/>
            <person name="Chaney K."/>
            <person name="Geib S.M."/>
            <person name="Fabrick J.A."/>
            <person name="Brent C.S."/>
            <person name="Walsh D."/>
            <person name="Lavine L.C."/>
        </authorList>
    </citation>
    <scope>NUCLEOTIDE SEQUENCE</scope>
</reference>
<name>A0A0A9XMG7_LYGHE</name>
<dbReference type="GO" id="GO:0016020">
    <property type="term" value="C:membrane"/>
    <property type="evidence" value="ECO:0007669"/>
    <property type="project" value="UniProtKB-SubCell"/>
</dbReference>
<dbReference type="EMBL" id="GBHO01025294">
    <property type="protein sequence ID" value="JAG18310.1"/>
    <property type="molecule type" value="Transcribed_RNA"/>
</dbReference>
<dbReference type="PANTHER" id="PTHR48041:SF91">
    <property type="entry name" value="ABC TRANSPORTER G FAMILY MEMBER 28"/>
    <property type="match status" value="1"/>
</dbReference>
<dbReference type="GO" id="GO:0042626">
    <property type="term" value="F:ATPase-coupled transmembrane transporter activity"/>
    <property type="evidence" value="ECO:0007669"/>
    <property type="project" value="TreeGrafter"/>
</dbReference>
<dbReference type="InterPro" id="IPR027417">
    <property type="entry name" value="P-loop_NTPase"/>
</dbReference>
<dbReference type="EMBL" id="GDHC01020984">
    <property type="protein sequence ID" value="JAP97644.1"/>
    <property type="molecule type" value="Transcribed_RNA"/>
</dbReference>
<dbReference type="GO" id="GO:0016887">
    <property type="term" value="F:ATP hydrolysis activity"/>
    <property type="evidence" value="ECO:0007669"/>
    <property type="project" value="InterPro"/>
</dbReference>
<organism evidence="8">
    <name type="scientific">Lygus hesperus</name>
    <name type="common">Western plant bug</name>
    <dbReference type="NCBI Taxonomy" id="30085"/>
    <lineage>
        <taxon>Eukaryota</taxon>
        <taxon>Metazoa</taxon>
        <taxon>Ecdysozoa</taxon>
        <taxon>Arthropoda</taxon>
        <taxon>Hexapoda</taxon>
        <taxon>Insecta</taxon>
        <taxon>Pterygota</taxon>
        <taxon>Neoptera</taxon>
        <taxon>Paraneoptera</taxon>
        <taxon>Hemiptera</taxon>
        <taxon>Heteroptera</taxon>
        <taxon>Panheteroptera</taxon>
        <taxon>Cimicomorpha</taxon>
        <taxon>Miridae</taxon>
        <taxon>Mirini</taxon>
        <taxon>Lygus</taxon>
    </lineage>
</organism>
<gene>
    <name evidence="8" type="primary">ABCG11_2</name>
    <name evidence="9" type="synonym">ABCG11_1</name>
    <name evidence="8" type="ORF">CM83_14590</name>
    <name evidence="9" type="ORF">g.14089</name>
</gene>